<dbReference type="GO" id="GO:0042626">
    <property type="term" value="F:ATPase-coupled transmembrane transporter activity"/>
    <property type="evidence" value="ECO:0007669"/>
    <property type="project" value="TreeGrafter"/>
</dbReference>
<keyword evidence="7" id="KW-1185">Reference proteome</keyword>
<dbReference type="InterPro" id="IPR003593">
    <property type="entry name" value="AAA+_ATPase"/>
</dbReference>
<dbReference type="PROSITE" id="PS00211">
    <property type="entry name" value="ABC_TRANSPORTER_1"/>
    <property type="match status" value="1"/>
</dbReference>
<dbReference type="InterPro" id="IPR015856">
    <property type="entry name" value="ABC_transpr_CbiO/EcfA_su"/>
</dbReference>
<dbReference type="PROSITE" id="PS50893">
    <property type="entry name" value="ABC_TRANSPORTER_2"/>
    <property type="match status" value="1"/>
</dbReference>
<organism evidence="6 7">
    <name type="scientific">Cloacibacillus porcorum</name>
    <dbReference type="NCBI Taxonomy" id="1197717"/>
    <lineage>
        <taxon>Bacteria</taxon>
        <taxon>Thermotogati</taxon>
        <taxon>Synergistota</taxon>
        <taxon>Synergistia</taxon>
        <taxon>Synergistales</taxon>
        <taxon>Synergistaceae</taxon>
        <taxon>Cloacibacillus</taxon>
    </lineage>
</organism>
<comment type="similarity">
    <text evidence="1">Belongs to the ABC transporter superfamily.</text>
</comment>
<dbReference type="PANTHER" id="PTHR43553">
    <property type="entry name" value="HEAVY METAL TRANSPORTER"/>
    <property type="match status" value="1"/>
</dbReference>
<gene>
    <name evidence="6" type="ORF">BED41_01320</name>
</gene>
<feature type="domain" description="ABC transporter" evidence="5">
    <location>
        <begin position="2"/>
        <end position="231"/>
    </location>
</feature>
<evidence type="ECO:0000256" key="3">
    <source>
        <dbReference type="ARBA" id="ARBA00022741"/>
    </source>
</evidence>
<name>A0A1B2I1K4_9BACT</name>
<dbReference type="GeneID" id="83056490"/>
<sequence length="250" mass="26664">MLDIENLSVAYPDGTTAVDRVGFSLARGESAALIGANGAGKTSLIMALVGVLPSTGVVRACGTELTKKSLAEIRSKVGVLFQNPDDQLFMASIYDDIAFGPRNMGLSEEEVARRVDQSLALLHIEHLRGKTALKVSGGEKRMAALATVLAMEPAVMLFDEPTAFLDPRARRNLINVLKALPHTKLIATHDLTFAEEVCERSILLKGGRLFADGPSRELFYNGPLMDECGVEAISAGPQPCPSGNGKRSVS</sequence>
<dbReference type="KEGG" id="cpor:BED41_01320"/>
<evidence type="ECO:0000313" key="7">
    <source>
        <dbReference type="Proteomes" id="UP000093044"/>
    </source>
</evidence>
<evidence type="ECO:0000256" key="4">
    <source>
        <dbReference type="ARBA" id="ARBA00022840"/>
    </source>
</evidence>
<evidence type="ECO:0000259" key="5">
    <source>
        <dbReference type="PROSITE" id="PS50893"/>
    </source>
</evidence>
<dbReference type="InterPro" id="IPR027417">
    <property type="entry name" value="P-loop_NTPase"/>
</dbReference>
<dbReference type="GO" id="GO:0016887">
    <property type="term" value="F:ATP hydrolysis activity"/>
    <property type="evidence" value="ECO:0007669"/>
    <property type="project" value="InterPro"/>
</dbReference>
<dbReference type="InterPro" id="IPR050095">
    <property type="entry name" value="ECF_ABC_transporter_ATP-bd"/>
</dbReference>
<evidence type="ECO:0000256" key="2">
    <source>
        <dbReference type="ARBA" id="ARBA00022448"/>
    </source>
</evidence>
<dbReference type="EMBL" id="CP016757">
    <property type="protein sequence ID" value="ANZ43851.1"/>
    <property type="molecule type" value="Genomic_DNA"/>
</dbReference>
<dbReference type="OrthoDB" id="9784332at2"/>
<dbReference type="RefSeq" id="WP_066742085.1">
    <property type="nucleotide sequence ID" value="NZ_CP016757.1"/>
</dbReference>
<evidence type="ECO:0000313" key="6">
    <source>
        <dbReference type="EMBL" id="ANZ43851.1"/>
    </source>
</evidence>
<dbReference type="Proteomes" id="UP000093044">
    <property type="component" value="Chromosome"/>
</dbReference>
<dbReference type="SMART" id="SM00382">
    <property type="entry name" value="AAA"/>
    <property type="match status" value="1"/>
</dbReference>
<proteinExistence type="inferred from homology"/>
<reference evidence="6" key="1">
    <citation type="submission" date="2016-08" db="EMBL/GenBank/DDBJ databases">
        <title>Complete genome of Cloacibacillus porcorum.</title>
        <authorList>
            <person name="Looft T."/>
            <person name="Bayles D.O."/>
            <person name="Alt D.P."/>
        </authorList>
    </citation>
    <scope>NUCLEOTIDE SEQUENCE [LARGE SCALE GENOMIC DNA]</scope>
    <source>
        <strain evidence="6">CL-84</strain>
    </source>
</reference>
<dbReference type="Gene3D" id="3.40.50.300">
    <property type="entry name" value="P-loop containing nucleotide triphosphate hydrolases"/>
    <property type="match status" value="1"/>
</dbReference>
<dbReference type="SUPFAM" id="SSF52540">
    <property type="entry name" value="P-loop containing nucleoside triphosphate hydrolases"/>
    <property type="match status" value="1"/>
</dbReference>
<keyword evidence="3" id="KW-0547">Nucleotide-binding</keyword>
<dbReference type="AlphaFoldDB" id="A0A1B2I1K4"/>
<dbReference type="GO" id="GO:0043190">
    <property type="term" value="C:ATP-binding cassette (ABC) transporter complex"/>
    <property type="evidence" value="ECO:0007669"/>
    <property type="project" value="TreeGrafter"/>
</dbReference>
<evidence type="ECO:0000256" key="1">
    <source>
        <dbReference type="ARBA" id="ARBA00005417"/>
    </source>
</evidence>
<dbReference type="Pfam" id="PF00005">
    <property type="entry name" value="ABC_tran"/>
    <property type="match status" value="1"/>
</dbReference>
<dbReference type="CDD" id="cd03225">
    <property type="entry name" value="ABC_cobalt_CbiO_domain1"/>
    <property type="match status" value="1"/>
</dbReference>
<accession>A0A1B2I1K4</accession>
<dbReference type="PANTHER" id="PTHR43553:SF24">
    <property type="entry name" value="ENERGY-COUPLING FACTOR TRANSPORTER ATP-BINDING PROTEIN ECFA1"/>
    <property type="match status" value="1"/>
</dbReference>
<keyword evidence="4 6" id="KW-0067">ATP-binding</keyword>
<dbReference type="GO" id="GO:0005524">
    <property type="term" value="F:ATP binding"/>
    <property type="evidence" value="ECO:0007669"/>
    <property type="project" value="UniProtKB-KW"/>
</dbReference>
<dbReference type="STRING" id="1197717.BED41_01320"/>
<keyword evidence="2" id="KW-0813">Transport</keyword>
<dbReference type="InterPro" id="IPR017871">
    <property type="entry name" value="ABC_transporter-like_CS"/>
</dbReference>
<dbReference type="InterPro" id="IPR003439">
    <property type="entry name" value="ABC_transporter-like_ATP-bd"/>
</dbReference>
<protein>
    <submittedName>
        <fullName evidence="6">Cobalt ABC transporter ATP-binding protein</fullName>
    </submittedName>
</protein>